<keyword evidence="2" id="KW-1185">Reference proteome</keyword>
<evidence type="ECO:0000313" key="1">
    <source>
        <dbReference type="EMBL" id="SNS27081.1"/>
    </source>
</evidence>
<evidence type="ECO:0000313" key="2">
    <source>
        <dbReference type="Proteomes" id="UP000198280"/>
    </source>
</evidence>
<reference evidence="1 2" key="1">
    <citation type="submission" date="2017-06" db="EMBL/GenBank/DDBJ databases">
        <authorList>
            <person name="Kim H.J."/>
            <person name="Triplett B.A."/>
        </authorList>
    </citation>
    <scope>NUCLEOTIDE SEQUENCE [LARGE SCALE GENOMIC DNA]</scope>
    <source>
        <strain evidence="1 2">CGMCC 4.1858</strain>
    </source>
</reference>
<gene>
    <name evidence="1" type="ORF">SAMN05216252_104377</name>
</gene>
<dbReference type="EMBL" id="FZOF01000004">
    <property type="protein sequence ID" value="SNS27081.1"/>
    <property type="molecule type" value="Genomic_DNA"/>
</dbReference>
<proteinExistence type="predicted"/>
<organism evidence="1 2">
    <name type="scientific">Actinacidiphila glaucinigra</name>
    <dbReference type="NCBI Taxonomy" id="235986"/>
    <lineage>
        <taxon>Bacteria</taxon>
        <taxon>Bacillati</taxon>
        <taxon>Actinomycetota</taxon>
        <taxon>Actinomycetes</taxon>
        <taxon>Kitasatosporales</taxon>
        <taxon>Streptomycetaceae</taxon>
        <taxon>Actinacidiphila</taxon>
    </lineage>
</organism>
<sequence>MKKVALRLHALLPHQYDDRMVLASTVDAWGRTLWLLCPDGDLEPCPYGPSRPRPRRYPYDALLVVSDAGRIQERFLRDLRAVPHRMDALPNGRLVLECSGAVDQQNALIYGRDGRMRRTFALGRAVEFMMADRRNNLWSAYGDEGVYSDPISAAGLVRWDSGGNQRWGYSARQGVEYIDTVYAFNVADDVAWAMYYPTFPLLEVQANGRVHVRKNPVGRFRGMAIQGDRILMLGGGPRDRQDRLHLCFVTDDEVTVVAEAELTMPNGAPLKRYARPVGRGRFLYLHGKSTRQWYVLDTQVVGRPGRP</sequence>
<protein>
    <submittedName>
        <fullName evidence="1">Uncharacterized protein</fullName>
    </submittedName>
</protein>
<dbReference type="AlphaFoldDB" id="A0A239D5F1"/>
<name>A0A239D5F1_9ACTN</name>
<accession>A0A239D5F1</accession>
<dbReference type="Proteomes" id="UP000198280">
    <property type="component" value="Unassembled WGS sequence"/>
</dbReference>